<keyword evidence="2" id="KW-1185">Reference proteome</keyword>
<protein>
    <submittedName>
        <fullName evidence="1">Uncharacterized protein</fullName>
    </submittedName>
</protein>
<comment type="caution">
    <text evidence="1">The sequence shown here is derived from an EMBL/GenBank/DDBJ whole genome shotgun (WGS) entry which is preliminary data.</text>
</comment>
<organism evidence="1 2">
    <name type="scientific">Henosepilachna vigintioctopunctata</name>
    <dbReference type="NCBI Taxonomy" id="420089"/>
    <lineage>
        <taxon>Eukaryota</taxon>
        <taxon>Metazoa</taxon>
        <taxon>Ecdysozoa</taxon>
        <taxon>Arthropoda</taxon>
        <taxon>Hexapoda</taxon>
        <taxon>Insecta</taxon>
        <taxon>Pterygota</taxon>
        <taxon>Neoptera</taxon>
        <taxon>Endopterygota</taxon>
        <taxon>Coleoptera</taxon>
        <taxon>Polyphaga</taxon>
        <taxon>Cucujiformia</taxon>
        <taxon>Coccinelloidea</taxon>
        <taxon>Coccinellidae</taxon>
        <taxon>Epilachninae</taxon>
        <taxon>Epilachnini</taxon>
        <taxon>Henosepilachna</taxon>
    </lineage>
</organism>
<reference evidence="1 2" key="1">
    <citation type="submission" date="2023-03" db="EMBL/GenBank/DDBJ databases">
        <title>Genome insight into feeding habits of ladybird beetles.</title>
        <authorList>
            <person name="Li H.-S."/>
            <person name="Huang Y.-H."/>
            <person name="Pang H."/>
        </authorList>
    </citation>
    <scope>NUCLEOTIDE SEQUENCE [LARGE SCALE GENOMIC DNA]</scope>
    <source>
        <strain evidence="1">SYSU_2023b</strain>
        <tissue evidence="1">Whole body</tissue>
    </source>
</reference>
<dbReference type="AlphaFoldDB" id="A0AAW1V308"/>
<proteinExistence type="predicted"/>
<name>A0AAW1V308_9CUCU</name>
<accession>A0AAW1V308</accession>
<evidence type="ECO:0000313" key="2">
    <source>
        <dbReference type="Proteomes" id="UP001431783"/>
    </source>
</evidence>
<feature type="non-terminal residue" evidence="1">
    <location>
        <position position="1"/>
    </location>
</feature>
<dbReference type="Proteomes" id="UP001431783">
    <property type="component" value="Unassembled WGS sequence"/>
</dbReference>
<gene>
    <name evidence="1" type="ORF">WA026_008874</name>
</gene>
<dbReference type="EMBL" id="JARQZJ010000124">
    <property type="protein sequence ID" value="KAK9890066.1"/>
    <property type="molecule type" value="Genomic_DNA"/>
</dbReference>
<sequence length="66" mass="7457">KPLAASIKMLLMVSKALENPTIPPKSFQTFPSWKIIYYKNLATNFTRAQVTKVRISSTSYNCVCSE</sequence>
<evidence type="ECO:0000313" key="1">
    <source>
        <dbReference type="EMBL" id="KAK9890066.1"/>
    </source>
</evidence>